<name>A0A540VAL5_9CHLR</name>
<evidence type="ECO:0000256" key="8">
    <source>
        <dbReference type="RuleBase" id="RU003943"/>
    </source>
</evidence>
<dbReference type="PANTHER" id="PTHR30477:SF3">
    <property type="entry name" value="METAL TRANSPORT SYSTEM MEMBRANE PROTEIN CT_069-RELATED"/>
    <property type="match status" value="1"/>
</dbReference>
<keyword evidence="4" id="KW-1003">Cell membrane</keyword>
<feature type="transmembrane region" description="Helical" evidence="9">
    <location>
        <begin position="230"/>
        <end position="251"/>
    </location>
</feature>
<accession>A0A540VAL5</accession>
<dbReference type="FunFam" id="1.10.3470.10:FF:000003">
    <property type="entry name" value="Iron ABC transporter permease SitD"/>
    <property type="match status" value="1"/>
</dbReference>
<comment type="similarity">
    <text evidence="2 8">Belongs to the ABC-3 integral membrane protein family.</text>
</comment>
<dbReference type="InterPro" id="IPR037294">
    <property type="entry name" value="ABC_BtuC-like"/>
</dbReference>
<evidence type="ECO:0000256" key="4">
    <source>
        <dbReference type="ARBA" id="ARBA00022475"/>
    </source>
</evidence>
<dbReference type="GO" id="GO:0071281">
    <property type="term" value="P:cellular response to iron ion"/>
    <property type="evidence" value="ECO:0007669"/>
    <property type="project" value="UniProtKB-ARBA"/>
</dbReference>
<proteinExistence type="inferred from homology"/>
<evidence type="ECO:0000256" key="2">
    <source>
        <dbReference type="ARBA" id="ARBA00008034"/>
    </source>
</evidence>
<keyword evidence="7 9" id="KW-0472">Membrane</keyword>
<reference evidence="10 11" key="1">
    <citation type="submission" date="2019-06" db="EMBL/GenBank/DDBJ databases">
        <title>Genome sequence of Litorilinea aerophila BAA-2444.</title>
        <authorList>
            <person name="Maclea K.S."/>
            <person name="Maurais E.G."/>
            <person name="Iannazzi L.C."/>
        </authorList>
    </citation>
    <scope>NUCLEOTIDE SEQUENCE [LARGE SCALE GENOMIC DNA]</scope>
    <source>
        <strain evidence="10 11">ATCC BAA-2444</strain>
    </source>
</reference>
<comment type="subcellular location">
    <subcellularLocation>
        <location evidence="1 8">Cell membrane</location>
        <topology evidence="1 8">Multi-pass membrane protein</topology>
    </subcellularLocation>
</comment>
<gene>
    <name evidence="10" type="ORF">FKZ61_19930</name>
</gene>
<evidence type="ECO:0000256" key="3">
    <source>
        <dbReference type="ARBA" id="ARBA00022448"/>
    </source>
</evidence>
<sequence length="378" mass="40226">MDIGGLLHGLVFDYTLRTVALGAATLGIVSGALGSFAMLRRQSLLGDAMSHAALPGVVLAFMLTGLKTPAVLMLGAAAAGILGTLFMVAINRYTRIKQDSSLGIILSVFFGFGLLLLTFLQRNPDARQAGLNHFLFGQAATLLARDVATMALFGGLALLLMLLFWKEFKLLSFDRDFGASLGYPMQALEILLTTLLVVAIVIGLQAVGVVLMSAMVVAPAAAARQWTDRLGVMVALAAFFGALAGVAGTLISGLASGLSTGPVIVLCISAIALFSFLLAPNRGLGWNWLQQRRNRQRLHTDQVLLNLYQLALQHPDPSHPHAVASLRVMGAGQRGVRRSLAVLAERGLVRQVDDEHWALTPAGLQAARRLAESYQPPD</sequence>
<dbReference type="Pfam" id="PF00950">
    <property type="entry name" value="ABC-3"/>
    <property type="match status" value="1"/>
</dbReference>
<evidence type="ECO:0000256" key="7">
    <source>
        <dbReference type="ARBA" id="ARBA00023136"/>
    </source>
</evidence>
<feature type="transmembrane region" description="Helical" evidence="9">
    <location>
        <begin position="142"/>
        <end position="165"/>
    </location>
</feature>
<organism evidence="10 11">
    <name type="scientific">Litorilinea aerophila</name>
    <dbReference type="NCBI Taxonomy" id="1204385"/>
    <lineage>
        <taxon>Bacteria</taxon>
        <taxon>Bacillati</taxon>
        <taxon>Chloroflexota</taxon>
        <taxon>Caldilineae</taxon>
        <taxon>Caldilineales</taxon>
        <taxon>Caldilineaceae</taxon>
        <taxon>Litorilinea</taxon>
    </lineage>
</organism>
<evidence type="ECO:0000256" key="1">
    <source>
        <dbReference type="ARBA" id="ARBA00004651"/>
    </source>
</evidence>
<dbReference type="PANTHER" id="PTHR30477">
    <property type="entry name" value="ABC-TRANSPORTER METAL-BINDING PROTEIN"/>
    <property type="match status" value="1"/>
</dbReference>
<feature type="transmembrane region" description="Helical" evidence="9">
    <location>
        <begin position="102"/>
        <end position="121"/>
    </location>
</feature>
<evidence type="ECO:0000313" key="11">
    <source>
        <dbReference type="Proteomes" id="UP000317371"/>
    </source>
</evidence>
<keyword evidence="5 8" id="KW-0812">Transmembrane</keyword>
<evidence type="ECO:0000256" key="6">
    <source>
        <dbReference type="ARBA" id="ARBA00022989"/>
    </source>
</evidence>
<evidence type="ECO:0000313" key="10">
    <source>
        <dbReference type="EMBL" id="TQE93781.1"/>
    </source>
</evidence>
<feature type="transmembrane region" description="Helical" evidence="9">
    <location>
        <begin position="190"/>
        <end position="218"/>
    </location>
</feature>
<dbReference type="Gene3D" id="1.10.10.10">
    <property type="entry name" value="Winged helix-like DNA-binding domain superfamily/Winged helix DNA-binding domain"/>
    <property type="match status" value="1"/>
</dbReference>
<dbReference type="InterPro" id="IPR036388">
    <property type="entry name" value="WH-like_DNA-bd_sf"/>
</dbReference>
<keyword evidence="6 9" id="KW-1133">Transmembrane helix</keyword>
<dbReference type="AlphaFoldDB" id="A0A540VAL5"/>
<protein>
    <submittedName>
        <fullName evidence="10">Metal ABC transporter permease</fullName>
    </submittedName>
</protein>
<dbReference type="FunCoup" id="A0A540VAL5">
    <property type="interactions" value="92"/>
</dbReference>
<keyword evidence="3 8" id="KW-0813">Transport</keyword>
<dbReference type="SUPFAM" id="SSF81345">
    <property type="entry name" value="ABC transporter involved in vitamin B12 uptake, BtuC"/>
    <property type="match status" value="1"/>
</dbReference>
<keyword evidence="11" id="KW-1185">Reference proteome</keyword>
<dbReference type="GO" id="GO:0055085">
    <property type="term" value="P:transmembrane transport"/>
    <property type="evidence" value="ECO:0007669"/>
    <property type="project" value="InterPro"/>
</dbReference>
<dbReference type="OrthoDB" id="9798540at2"/>
<dbReference type="GO" id="GO:0043190">
    <property type="term" value="C:ATP-binding cassette (ABC) transporter complex"/>
    <property type="evidence" value="ECO:0007669"/>
    <property type="project" value="InterPro"/>
</dbReference>
<evidence type="ECO:0000256" key="9">
    <source>
        <dbReference type="SAM" id="Phobius"/>
    </source>
</evidence>
<dbReference type="InParanoid" id="A0A540VAL5"/>
<dbReference type="EMBL" id="VIGC01000033">
    <property type="protein sequence ID" value="TQE93781.1"/>
    <property type="molecule type" value="Genomic_DNA"/>
</dbReference>
<comment type="caution">
    <text evidence="10">The sequence shown here is derived from an EMBL/GenBank/DDBJ whole genome shotgun (WGS) entry which is preliminary data.</text>
</comment>
<dbReference type="InterPro" id="IPR001626">
    <property type="entry name" value="ABC_TroCD"/>
</dbReference>
<dbReference type="Proteomes" id="UP000317371">
    <property type="component" value="Unassembled WGS sequence"/>
</dbReference>
<dbReference type="RefSeq" id="WP_141611921.1">
    <property type="nucleotide sequence ID" value="NZ_VIGC02000033.1"/>
</dbReference>
<dbReference type="CDD" id="cd06550">
    <property type="entry name" value="TM_ABC_iron-siderophores_like"/>
    <property type="match status" value="1"/>
</dbReference>
<evidence type="ECO:0000256" key="5">
    <source>
        <dbReference type="ARBA" id="ARBA00022692"/>
    </source>
</evidence>
<feature type="transmembrane region" description="Helical" evidence="9">
    <location>
        <begin position="70"/>
        <end position="90"/>
    </location>
</feature>
<dbReference type="GO" id="GO:0010043">
    <property type="term" value="P:response to zinc ion"/>
    <property type="evidence" value="ECO:0007669"/>
    <property type="project" value="TreeGrafter"/>
</dbReference>
<feature type="transmembrane region" description="Helical" evidence="9">
    <location>
        <begin position="263"/>
        <end position="289"/>
    </location>
</feature>
<feature type="transmembrane region" description="Helical" evidence="9">
    <location>
        <begin position="20"/>
        <end position="39"/>
    </location>
</feature>
<dbReference type="Gene3D" id="1.10.3470.10">
    <property type="entry name" value="ABC transporter involved in vitamin B12 uptake, BtuC"/>
    <property type="match status" value="1"/>
</dbReference>